<dbReference type="Proteomes" id="UP000033423">
    <property type="component" value="Unassembled WGS sequence"/>
</dbReference>
<dbReference type="InterPro" id="IPR027417">
    <property type="entry name" value="P-loop_NTPase"/>
</dbReference>
<dbReference type="PANTHER" id="PTHR34301:SF8">
    <property type="entry name" value="ATPASE DOMAIN-CONTAINING PROTEIN"/>
    <property type="match status" value="1"/>
</dbReference>
<evidence type="ECO:0000313" key="2">
    <source>
        <dbReference type="EMBL" id="KJU81722.1"/>
    </source>
</evidence>
<dbReference type="Pfam" id="PF13401">
    <property type="entry name" value="AAA_22"/>
    <property type="match status" value="1"/>
</dbReference>
<dbReference type="PATRIC" id="fig|29290.4.peg.8053"/>
<evidence type="ECO:0000313" key="3">
    <source>
        <dbReference type="Proteomes" id="UP000033423"/>
    </source>
</evidence>
<feature type="domain" description="ORC1/DEAH AAA+ ATPase" evidence="1">
    <location>
        <begin position="37"/>
        <end position="161"/>
    </location>
</feature>
<dbReference type="PANTHER" id="PTHR34301">
    <property type="entry name" value="DNA-BINDING PROTEIN-RELATED"/>
    <property type="match status" value="1"/>
</dbReference>
<dbReference type="Gene3D" id="3.40.50.300">
    <property type="entry name" value="P-loop containing nucleotide triphosphate hydrolases"/>
    <property type="match status" value="1"/>
</dbReference>
<dbReference type="GO" id="GO:0016887">
    <property type="term" value="F:ATP hydrolysis activity"/>
    <property type="evidence" value="ECO:0007669"/>
    <property type="project" value="InterPro"/>
</dbReference>
<organism evidence="2 3">
    <name type="scientific">Candidatus Magnetobacterium bavaricum</name>
    <dbReference type="NCBI Taxonomy" id="29290"/>
    <lineage>
        <taxon>Bacteria</taxon>
        <taxon>Pseudomonadati</taxon>
        <taxon>Nitrospirota</taxon>
        <taxon>Thermodesulfovibrionia</taxon>
        <taxon>Thermodesulfovibrionales</taxon>
        <taxon>Candidatus Magnetobacteriaceae</taxon>
        <taxon>Candidatus Magnetobacterium</taxon>
    </lineage>
</organism>
<dbReference type="InterPro" id="IPR049945">
    <property type="entry name" value="AAA_22"/>
</dbReference>
<keyword evidence="3" id="KW-1185">Reference proteome</keyword>
<proteinExistence type="predicted"/>
<dbReference type="SUPFAM" id="SSF52540">
    <property type="entry name" value="P-loop containing nucleoside triphosphate hydrolases"/>
    <property type="match status" value="1"/>
</dbReference>
<dbReference type="AlphaFoldDB" id="A0A0F3GIP9"/>
<gene>
    <name evidence="2" type="ORF">MBAV_006088</name>
</gene>
<evidence type="ECO:0000259" key="1">
    <source>
        <dbReference type="Pfam" id="PF13401"/>
    </source>
</evidence>
<sequence length="345" mass="39253">MNPFLDTTAYIKYADKFFGREREIKEITGRLQNKVPCSVVGPRRIGKSSLLYHFTLKDLGLSKYNPVYIDCMKVYGSPKAFLLEIFNVLGGECSESDELETLFSKLNKYLKDNTNETPLLLLDEIEAIAKPRFGDIFNWLRANTSAGALNIVTASKEELSKVFGGKDDVGSAFHNIFVTIPLGVMSESEVRAMLKTLASPEFEATCGRRIRHEVGTHPFHVQQLAALCYDKWQAKEPLDDNTWQQILAEYNSNPEVHDNDMSEPNPKITDNGRRILEYLTRYGEAKKPRIAVTLRLVPSEMQEAIMKLQSDKLVELRSTERDWVQKFGITEKGRKITEDLMNTVC</sequence>
<name>A0A0F3GIP9_9BACT</name>
<protein>
    <submittedName>
        <fullName evidence="2">AAA ATPase</fullName>
    </submittedName>
</protein>
<comment type="caution">
    <text evidence="2">The sequence shown here is derived from an EMBL/GenBank/DDBJ whole genome shotgun (WGS) entry which is preliminary data.</text>
</comment>
<accession>A0A0F3GIP9</accession>
<reference evidence="2 3" key="1">
    <citation type="submission" date="2015-02" db="EMBL/GenBank/DDBJ databases">
        <title>Single-cell genomics of uncultivated deep-branching MTB reveals a conserved set of magnetosome genes.</title>
        <authorList>
            <person name="Kolinko S."/>
            <person name="Richter M."/>
            <person name="Glockner F.O."/>
            <person name="Brachmann A."/>
            <person name="Schuler D."/>
        </authorList>
    </citation>
    <scope>NUCLEOTIDE SEQUENCE [LARGE SCALE GENOMIC DNA]</scope>
    <source>
        <strain evidence="2">TM-1</strain>
    </source>
</reference>
<dbReference type="EMBL" id="LACI01002586">
    <property type="protein sequence ID" value="KJU81722.1"/>
    <property type="molecule type" value="Genomic_DNA"/>
</dbReference>